<dbReference type="EMBL" id="GG738854">
    <property type="protein sequence ID" value="EFC47570.1"/>
    <property type="molecule type" value="Genomic_DNA"/>
</dbReference>
<feature type="domain" description="BTB" evidence="4">
    <location>
        <begin position="262"/>
        <end position="346"/>
    </location>
</feature>
<gene>
    <name evidence="5" type="ORF">NAEGRDRAFT_57286</name>
</gene>
<dbReference type="VEuPathDB" id="AmoebaDB:NAEGRDRAFT_57286"/>
<evidence type="ECO:0000256" key="3">
    <source>
        <dbReference type="SAM" id="Phobius"/>
    </source>
</evidence>
<evidence type="ECO:0000256" key="1">
    <source>
        <dbReference type="PROSITE-ProRule" id="PRU00235"/>
    </source>
</evidence>
<feature type="transmembrane region" description="Helical" evidence="3">
    <location>
        <begin position="1397"/>
        <end position="1420"/>
    </location>
</feature>
<dbReference type="PANTHER" id="PTHR45982">
    <property type="entry name" value="REGULATOR OF CHROMOSOME CONDENSATION"/>
    <property type="match status" value="1"/>
</dbReference>
<dbReference type="InterPro" id="IPR000408">
    <property type="entry name" value="Reg_chr_condens"/>
</dbReference>
<evidence type="ECO:0000313" key="5">
    <source>
        <dbReference type="EMBL" id="EFC47570.1"/>
    </source>
</evidence>
<sequence length="1883" mass="214732">MSSLCGIPEPIQYLFSHRIVDCAAGEGHSAAVSEDGRLFTWGLENRHKPVMVRNSLIDSEVCASVNCGTHHGFVLTESGKLFGYGKNSDGQVTKDGSAHISEEKIVEVKHPYAESGSRWVQVSCGMRHTMALDNLGNIYVWGRIKTAKTEKNDHLSDANSEIMNPTMVSIPISKGNIKKIASSYSSFIVLTNDGNVYSWGHNLHFNLGHGHGKYVNDPTPVGSIAETYIGDVFVGGYNMFLVTGMSFTASYTKLLKETQYYADCILKSKNGHEAVCHAAILSARSPLFTSLLIKEYLESNNNQSSKFKVTDTSHIERVITLDFVESQEELDELLNFIYTNATGRSAKNERMLLIINEHINNTQAATKILTELLKKEDISDENKKDLATMIEVVSKEMIHEKVKGSSSLLGELSDYTRDFENLYKLAMRESSGLNDPAADTIFSFLSDVSFSLDDGTFIRSHRCILCARLEYFRAMFSIGQFSESFQKVIHLDSTTRDSFEILLKHIYTGGNINDNELTAEQSVPLLELATRFNIDTLKLAAERKIVLYLQPSNVLQMCQVAEMCQAEIVKKCCIHLIARNFTNYTQEQLEAELDQNLIETITIVHEEFTLARSKQQDNEQKVFQYMKEQKDAYDSLLEDGERQHLVDEYDEDDVQVIKSILGGSHNPNAPVHANVNRHHQKPSSSGNKSLGMNNNNSTITSSWFKESSQYHSIVNFFPPFIVILLNNMIHIIRSHHHHYPIHHLNHDEEDIQSVKNQNFGKCYNIHGNTLDNSLELLLKKNSNNNYDDKNYNYKNNGDEDDVCFERTEIKNDNNGVDDDGVEEGRIVDKVITSRENCDDEAFHSKLLPKLVKTEQLGLLAQTCFGKEKVLRLLLLMIISLPIVISVFQLLPSSPSSLELLNEFRRNNLVEKFWNLTKGDALTYGNNGTTLSINTISEKFTHCRVLPLDGDKKGRAILQWKFISNHTFQNYYPLFNDTQSSRFQNPNVNPVVRMRIIIGEANLSISAGNFKLFGFSKGITADAGFDKIYNNLQTSKPDEKGVQYRYFFDKNIKDNRKIKVLDFMNQPQATFHAVYGDGFPSFYVGYDNSSNPYLRKYTGTITTVKNYDHYPTCNDDVNMALSPTAVGERVNLNGTYSEYSKFCVYQIHDVTPYTGGTYIYFEKRLNSIVRPKNLPNTRTFSEDNNNTTDHKYFIYFMPIVNAGYKNTTMQGQQDFLNSYMNKDSLQSYYLAHEVDFSVDYYDEDCDYYVQIYQTSMFQIYYYIRAVRHTIVGIFSLLVVGFLFIYRQKQPVKSRLHTAMISAVISVIFNALGVISDIYSVFNYDAIEYSYYLTLAMLYLVSLIRYTFVRNLYRVIRIVDKMEDTVISVGEFNDEGLVSNYKRKTMQMRFLSKLASKRIYLSAIISLIIIVNLPTPFFLWILNSSSGDTFSVVVSIIGYVKLAALIVGFVLPGFIALSFDLFINRKWLFYDFCKRIFNFGDSNISTYMSKVLSKTRKMEELSCGFQTYFSDYDDPLCYRSEFLIVTSLSLLIGISTFVVGMIDIPNWRTSLKLTILGTHGTLYFLFDYCYVLLTSGFVVFMQLIVERRKWKTRTSVQDKKATITGKNPITVLLIKTIGDRTGEGRELIYKRCCKVLELLKDQKYKTDPQTMNKKVCDIYNSFVKTSSSLEVAIPYELKTKISAFMESYIGDEYSVSTDSSTFNHNKKFYAIFKTEQQQPPVVGPNVSGVDNRSIELINYQTAAFLSDLIDQLKESTLSSLQDTFSRLMATKAYMAYFKKKEMEAQTMKEVGFTREDTIEIDTNALAFIESQHQQQQPSQITTIDMGGTQIVASINAAQQEQVSKRYLQAYDNNDEIAISEESSETEDEEIIEEVDTRHSLDKIDD</sequence>
<organism evidence="6">
    <name type="scientific">Naegleria gruberi</name>
    <name type="common">Amoeba</name>
    <dbReference type="NCBI Taxonomy" id="5762"/>
    <lineage>
        <taxon>Eukaryota</taxon>
        <taxon>Discoba</taxon>
        <taxon>Heterolobosea</taxon>
        <taxon>Tetramitia</taxon>
        <taxon>Eutetramitia</taxon>
        <taxon>Vahlkampfiidae</taxon>
        <taxon>Naegleria</taxon>
    </lineage>
</organism>
<dbReference type="SUPFAM" id="SSF50985">
    <property type="entry name" value="RCC1/BLIP-II"/>
    <property type="match status" value="1"/>
</dbReference>
<proteinExistence type="predicted"/>
<dbReference type="Proteomes" id="UP000006671">
    <property type="component" value="Unassembled WGS sequence"/>
</dbReference>
<dbReference type="PROSITE" id="PS50097">
    <property type="entry name" value="BTB"/>
    <property type="match status" value="2"/>
</dbReference>
<dbReference type="eggNOG" id="KOG1987">
    <property type="taxonomic scope" value="Eukaryota"/>
</dbReference>
<dbReference type="Gene3D" id="1.10.167.10">
    <property type="entry name" value="Regulator of G-protein Signalling 4, domain 2"/>
    <property type="match status" value="1"/>
</dbReference>
<dbReference type="InterPro" id="IPR011333">
    <property type="entry name" value="SKP1/BTB/POZ_sf"/>
</dbReference>
<dbReference type="InterPro" id="IPR051553">
    <property type="entry name" value="Ran_GTPase-activating"/>
</dbReference>
<dbReference type="GO" id="GO:0005737">
    <property type="term" value="C:cytoplasm"/>
    <property type="evidence" value="ECO:0007669"/>
    <property type="project" value="TreeGrafter"/>
</dbReference>
<feature type="repeat" description="RCC1" evidence="1">
    <location>
        <begin position="36"/>
        <end position="78"/>
    </location>
</feature>
<dbReference type="SUPFAM" id="SSF54695">
    <property type="entry name" value="POZ domain"/>
    <property type="match status" value="2"/>
</dbReference>
<accession>D2V6G8</accession>
<dbReference type="SMART" id="SM00225">
    <property type="entry name" value="BTB"/>
    <property type="match status" value="2"/>
</dbReference>
<feature type="repeat" description="RCC1" evidence="1">
    <location>
        <begin position="194"/>
        <end position="245"/>
    </location>
</feature>
<dbReference type="Pfam" id="PF13540">
    <property type="entry name" value="RCC1_2"/>
    <property type="match status" value="2"/>
</dbReference>
<dbReference type="InParanoid" id="D2V6G8"/>
<reference evidence="5 6" key="1">
    <citation type="journal article" date="2010" name="Cell">
        <title>The genome of Naegleria gruberi illuminates early eukaryotic versatility.</title>
        <authorList>
            <person name="Fritz-Laylin L.K."/>
            <person name="Prochnik S.E."/>
            <person name="Ginger M.L."/>
            <person name="Dacks J.B."/>
            <person name="Carpenter M.L."/>
            <person name="Field M.C."/>
            <person name="Kuo A."/>
            <person name="Paredez A."/>
            <person name="Chapman J."/>
            <person name="Pham J."/>
            <person name="Shu S."/>
            <person name="Neupane R."/>
            <person name="Cipriano M."/>
            <person name="Mancuso J."/>
            <person name="Tu H."/>
            <person name="Salamov A."/>
            <person name="Lindquist E."/>
            <person name="Shapiro H."/>
            <person name="Lucas S."/>
            <person name="Grigoriev I.V."/>
            <person name="Cande W.Z."/>
            <person name="Fulton C."/>
            <person name="Rokhsar D.S."/>
            <person name="Dawson S.C."/>
        </authorList>
    </citation>
    <scope>NUCLEOTIDE SEQUENCE [LARGE SCALE GENOMIC DNA]</scope>
    <source>
        <strain evidence="5 6">NEG-M</strain>
    </source>
</reference>
<keyword evidence="3" id="KW-1133">Transmembrane helix</keyword>
<feature type="region of interest" description="Disordered" evidence="2">
    <location>
        <begin position="1855"/>
        <end position="1883"/>
    </location>
</feature>
<dbReference type="PRINTS" id="PR00633">
    <property type="entry name" value="RCCNDNSATION"/>
</dbReference>
<dbReference type="PANTHER" id="PTHR45982:SF1">
    <property type="entry name" value="REGULATOR OF CHROMOSOME CONDENSATION"/>
    <property type="match status" value="1"/>
</dbReference>
<dbReference type="InterPro" id="IPR044926">
    <property type="entry name" value="RGS_subdomain_2"/>
</dbReference>
<dbReference type="Gene3D" id="3.30.710.10">
    <property type="entry name" value="Potassium Channel Kv1.1, Chain A"/>
    <property type="match status" value="2"/>
</dbReference>
<feature type="transmembrane region" description="Helical" evidence="3">
    <location>
        <begin position="1520"/>
        <end position="1540"/>
    </location>
</feature>
<evidence type="ECO:0000259" key="4">
    <source>
        <dbReference type="PROSITE" id="PS50097"/>
    </source>
</evidence>
<name>D2V6G8_NAEGR</name>
<keyword evidence="3" id="KW-0472">Membrane</keyword>
<feature type="domain" description="BTB" evidence="4">
    <location>
        <begin position="446"/>
        <end position="509"/>
    </location>
</feature>
<dbReference type="Gene3D" id="2.130.10.30">
    <property type="entry name" value="Regulator of chromosome condensation 1/beta-lactamase-inhibitor protein II"/>
    <property type="match status" value="1"/>
</dbReference>
<feature type="transmembrane region" description="Helical" evidence="3">
    <location>
        <begin position="1264"/>
        <end position="1284"/>
    </location>
</feature>
<dbReference type="InterPro" id="IPR000210">
    <property type="entry name" value="BTB/POZ_dom"/>
</dbReference>
<dbReference type="PROSITE" id="PS50012">
    <property type="entry name" value="RCC1_3"/>
    <property type="match status" value="3"/>
</dbReference>
<protein>
    <submittedName>
        <fullName evidence="5">Alpha tubulin suppressor family protein</fullName>
    </submittedName>
</protein>
<feature type="transmembrane region" description="Helical" evidence="3">
    <location>
        <begin position="1560"/>
        <end position="1583"/>
    </location>
</feature>
<dbReference type="OrthoDB" id="61110at2759"/>
<keyword evidence="6" id="KW-1185">Reference proteome</keyword>
<keyword evidence="3" id="KW-0812">Transmembrane</keyword>
<dbReference type="InterPro" id="IPR009091">
    <property type="entry name" value="RCC1/BLIP-II"/>
</dbReference>
<dbReference type="Pfam" id="PF00651">
    <property type="entry name" value="BTB"/>
    <property type="match status" value="2"/>
</dbReference>
<dbReference type="PROSITE" id="PS00626">
    <property type="entry name" value="RCC1_2"/>
    <property type="match status" value="1"/>
</dbReference>
<dbReference type="GeneID" id="8861760"/>
<evidence type="ECO:0000313" key="6">
    <source>
        <dbReference type="Proteomes" id="UP000006671"/>
    </source>
</evidence>
<dbReference type="KEGG" id="ngr:NAEGRDRAFT_57286"/>
<feature type="transmembrane region" description="Helical" evidence="3">
    <location>
        <begin position="1440"/>
        <end position="1461"/>
    </location>
</feature>
<evidence type="ECO:0000256" key="2">
    <source>
        <dbReference type="SAM" id="MobiDB-lite"/>
    </source>
</evidence>
<feature type="compositionally biased region" description="Acidic residues" evidence="2">
    <location>
        <begin position="1855"/>
        <end position="1871"/>
    </location>
</feature>
<dbReference type="GO" id="GO:0005085">
    <property type="term" value="F:guanyl-nucleotide exchange factor activity"/>
    <property type="evidence" value="ECO:0007669"/>
    <property type="project" value="TreeGrafter"/>
</dbReference>
<dbReference type="RefSeq" id="XP_002680314.1">
    <property type="nucleotide sequence ID" value="XM_002680268.1"/>
</dbReference>
<feature type="transmembrane region" description="Helical" evidence="3">
    <location>
        <begin position="1329"/>
        <end position="1346"/>
    </location>
</feature>
<feature type="transmembrane region" description="Helical" evidence="3">
    <location>
        <begin position="1296"/>
        <end position="1317"/>
    </location>
</feature>
<dbReference type="eggNOG" id="KOG1426">
    <property type="taxonomic scope" value="Eukaryota"/>
</dbReference>
<feature type="repeat" description="RCC1" evidence="1">
    <location>
        <begin position="79"/>
        <end position="135"/>
    </location>
</feature>
<feature type="compositionally biased region" description="Basic and acidic residues" evidence="2">
    <location>
        <begin position="1872"/>
        <end position="1883"/>
    </location>
</feature>